<organism evidence="7 8">
    <name type="scientific">Nocardioides marmoribigeumensis</name>
    <dbReference type="NCBI Taxonomy" id="433649"/>
    <lineage>
        <taxon>Bacteria</taxon>
        <taxon>Bacillati</taxon>
        <taxon>Actinomycetota</taxon>
        <taxon>Actinomycetes</taxon>
        <taxon>Propionibacteriales</taxon>
        <taxon>Nocardioidaceae</taxon>
        <taxon>Nocardioides</taxon>
    </lineage>
</organism>
<reference evidence="7 8" key="1">
    <citation type="submission" date="2023-07" db="EMBL/GenBank/DDBJ databases">
        <title>Sequencing the genomes of 1000 actinobacteria strains.</title>
        <authorList>
            <person name="Klenk H.-P."/>
        </authorList>
    </citation>
    <scope>NUCLEOTIDE SEQUENCE [LARGE SCALE GENOMIC DNA]</scope>
    <source>
        <strain evidence="7 8">DSM 19426</strain>
    </source>
</reference>
<dbReference type="InterPro" id="IPR000917">
    <property type="entry name" value="Sulfatase_N"/>
</dbReference>
<evidence type="ECO:0000256" key="2">
    <source>
        <dbReference type="ARBA" id="ARBA00022729"/>
    </source>
</evidence>
<dbReference type="InterPro" id="IPR024607">
    <property type="entry name" value="Sulfatase_CS"/>
</dbReference>
<evidence type="ECO:0000256" key="5">
    <source>
        <dbReference type="SAM" id="MobiDB-lite"/>
    </source>
</evidence>
<evidence type="ECO:0000256" key="3">
    <source>
        <dbReference type="ARBA" id="ARBA00022801"/>
    </source>
</evidence>
<evidence type="ECO:0000259" key="6">
    <source>
        <dbReference type="Pfam" id="PF00884"/>
    </source>
</evidence>
<dbReference type="EMBL" id="JAVDYG010000001">
    <property type="protein sequence ID" value="MDR7362213.1"/>
    <property type="molecule type" value="Genomic_DNA"/>
</dbReference>
<keyword evidence="4" id="KW-0325">Glycoprotein</keyword>
<feature type="region of interest" description="Disordered" evidence="5">
    <location>
        <begin position="36"/>
        <end position="68"/>
    </location>
</feature>
<sequence>MARRESLGVRTWAAATAVVAGLVAAGLAVLVSPTLGAGSDHRSPRAATTLSVPADGPRRVTPVGDPAARARFGPKPNVVVVMTDDMRADDLRFMPTVRRELRQGGVEFRNSFSPNPLCCPARASFLSGQLSHNHGVISQVPPWGFPAFRDHGTIATALRRSGYRTALVGKYLNGYGELRRRNGEPSLHYVPPGWTDWYAAFGPPPSSRMPGGTYNYLDQPINHDGRIEQHRGQYSTVTTGTIATRLVDRYSRSRDPFFMYLAFVAPHFGTPHEPDDPTYTEPDGVRQPLGTPYVPAWVRGRFDRMLTKAPGFGGDADPSETDISDKPPFMRNRPEPNGSMEAATLESARQRAESLYVVDRQVARLVHELKQRGEWQRTVLFLTSDNGFFLGEHRHLKGKIKPYEPSTRVPLLVTGPGLRSGTTRSDPVTTVDLTATILELGRAIPYLTSDHPLDGTSRLTTLLDGDQGWRAPVVTEGRLWQENDRRVRRANGFHTGLSYAGLRTPRYAYMRYDRGYEELYDLREDANEMVNRIEDPMYADVVARLRRLWTEYHECAGPQCRRDLPRWLRAGPDANAELTSTFWAQVAERSAATLTR</sequence>
<dbReference type="PANTHER" id="PTHR43108:SF8">
    <property type="entry name" value="SD21168P"/>
    <property type="match status" value="1"/>
</dbReference>
<evidence type="ECO:0000313" key="8">
    <source>
        <dbReference type="Proteomes" id="UP001183648"/>
    </source>
</evidence>
<gene>
    <name evidence="7" type="ORF">J2S63_001766</name>
</gene>
<dbReference type="Proteomes" id="UP001183648">
    <property type="component" value="Unassembled WGS sequence"/>
</dbReference>
<comment type="caution">
    <text evidence="7">The sequence shown here is derived from an EMBL/GenBank/DDBJ whole genome shotgun (WGS) entry which is preliminary data.</text>
</comment>
<evidence type="ECO:0000256" key="1">
    <source>
        <dbReference type="ARBA" id="ARBA00008779"/>
    </source>
</evidence>
<dbReference type="Gene3D" id="3.40.720.10">
    <property type="entry name" value="Alkaline Phosphatase, subunit A"/>
    <property type="match status" value="1"/>
</dbReference>
<dbReference type="InterPro" id="IPR017850">
    <property type="entry name" value="Alkaline_phosphatase_core_sf"/>
</dbReference>
<keyword evidence="8" id="KW-1185">Reference proteome</keyword>
<comment type="similarity">
    <text evidence="1">Belongs to the sulfatase family.</text>
</comment>
<dbReference type="PANTHER" id="PTHR43108">
    <property type="entry name" value="N-ACETYLGLUCOSAMINE-6-SULFATASE FAMILY MEMBER"/>
    <property type="match status" value="1"/>
</dbReference>
<proteinExistence type="inferred from homology"/>
<feature type="domain" description="Sulfatase N-terminal" evidence="6">
    <location>
        <begin position="76"/>
        <end position="440"/>
    </location>
</feature>
<keyword evidence="3" id="KW-0378">Hydrolase</keyword>
<evidence type="ECO:0000313" key="7">
    <source>
        <dbReference type="EMBL" id="MDR7362213.1"/>
    </source>
</evidence>
<dbReference type="PROSITE" id="PS00149">
    <property type="entry name" value="SULFATASE_2"/>
    <property type="match status" value="1"/>
</dbReference>
<keyword evidence="2" id="KW-0732">Signal</keyword>
<dbReference type="Pfam" id="PF00884">
    <property type="entry name" value="Sulfatase"/>
    <property type="match status" value="1"/>
</dbReference>
<protein>
    <submittedName>
        <fullName evidence="7">Arylsulfatase A-like enzyme</fullName>
    </submittedName>
</protein>
<dbReference type="RefSeq" id="WP_310301384.1">
    <property type="nucleotide sequence ID" value="NZ_BAAAPS010000008.1"/>
</dbReference>
<name>A0ABU2BUB3_9ACTN</name>
<accession>A0ABU2BUB3</accession>
<dbReference type="CDD" id="cd16147">
    <property type="entry name" value="G6S"/>
    <property type="match status" value="1"/>
</dbReference>
<dbReference type="SUPFAM" id="SSF53649">
    <property type="entry name" value="Alkaline phosphatase-like"/>
    <property type="match status" value="1"/>
</dbReference>
<evidence type="ECO:0000256" key="4">
    <source>
        <dbReference type="ARBA" id="ARBA00023180"/>
    </source>
</evidence>
<feature type="region of interest" description="Disordered" evidence="5">
    <location>
        <begin position="310"/>
        <end position="336"/>
    </location>
</feature>